<evidence type="ECO:0000256" key="4">
    <source>
        <dbReference type="ARBA" id="ARBA00022795"/>
    </source>
</evidence>
<dbReference type="NCBIfam" id="TIGR00208">
    <property type="entry name" value="fliS"/>
    <property type="match status" value="1"/>
</dbReference>
<dbReference type="CDD" id="cd16098">
    <property type="entry name" value="FliS"/>
    <property type="match status" value="1"/>
</dbReference>
<evidence type="ECO:0000256" key="5">
    <source>
        <dbReference type="ARBA" id="ARBA00023186"/>
    </source>
</evidence>
<dbReference type="InterPro" id="IPR003713">
    <property type="entry name" value="FliS"/>
</dbReference>
<keyword evidence="4 6" id="KW-1005">Bacterial flagellum biogenesis</keyword>
<keyword evidence="5" id="KW-0143">Chaperone</keyword>
<gene>
    <name evidence="7" type="primary">fliS</name>
    <name evidence="7" type="ORF">WH298_06315</name>
</gene>
<organism evidence="7 8">
    <name type="scientific">Pantoea nemavictus</name>
    <dbReference type="NCBI Taxonomy" id="2726955"/>
    <lineage>
        <taxon>Bacteria</taxon>
        <taxon>Pseudomonadati</taxon>
        <taxon>Pseudomonadota</taxon>
        <taxon>Gammaproteobacteria</taxon>
        <taxon>Enterobacterales</taxon>
        <taxon>Erwiniaceae</taxon>
        <taxon>Pantoea</taxon>
    </lineage>
</organism>
<keyword evidence="7" id="KW-0966">Cell projection</keyword>
<dbReference type="Gene3D" id="1.20.120.340">
    <property type="entry name" value="Flagellar protein FliS"/>
    <property type="match status" value="1"/>
</dbReference>
<dbReference type="PIRSF" id="PIRSF039090">
    <property type="entry name" value="Flis"/>
    <property type="match status" value="1"/>
</dbReference>
<dbReference type="RefSeq" id="WP_009128177.1">
    <property type="nucleotide sequence ID" value="NZ_JACAWY010000001.1"/>
</dbReference>
<name>A0ABU8PQ20_9GAMM</name>
<reference evidence="7 8" key="1">
    <citation type="submission" date="2023-12" db="EMBL/GenBank/DDBJ databases">
        <title>Gut-associated functions are favored during microbiome assembly across C. elegans life.</title>
        <authorList>
            <person name="Zimmermann J."/>
        </authorList>
    </citation>
    <scope>NUCLEOTIDE SEQUENCE [LARGE SCALE GENOMIC DNA]</scope>
    <source>
        <strain evidence="7 8">BIGb0393</strain>
    </source>
</reference>
<evidence type="ECO:0000256" key="2">
    <source>
        <dbReference type="ARBA" id="ARBA00008787"/>
    </source>
</evidence>
<comment type="caution">
    <text evidence="7">The sequence shown here is derived from an EMBL/GenBank/DDBJ whole genome shotgun (WGS) entry which is preliminary data.</text>
</comment>
<sequence length="127" mass="14048">MYGNSSEIHGYNDADLAIRTAAATPHQLVLMLFTGLQDELVRAKGHIAAKRFERKASSISKSIDILNALTSALDFERGGELALRLASLYDYCVYRLYDASHNLSVAQVEEVEAVLVTLREGWEGMQS</sequence>
<keyword evidence="7" id="KW-0969">Cilium</keyword>
<evidence type="ECO:0000256" key="3">
    <source>
        <dbReference type="ARBA" id="ARBA00022490"/>
    </source>
</evidence>
<keyword evidence="7" id="KW-0282">Flagellum</keyword>
<dbReference type="SUPFAM" id="SSF101116">
    <property type="entry name" value="Flagellar export chaperone FliS"/>
    <property type="match status" value="1"/>
</dbReference>
<comment type="similarity">
    <text evidence="2 6">Belongs to the FliS family.</text>
</comment>
<keyword evidence="3 6" id="KW-0963">Cytoplasm</keyword>
<proteinExistence type="inferred from homology"/>
<accession>A0ABU8PQ20</accession>
<evidence type="ECO:0000256" key="1">
    <source>
        <dbReference type="ARBA" id="ARBA00004514"/>
    </source>
</evidence>
<evidence type="ECO:0000313" key="7">
    <source>
        <dbReference type="EMBL" id="MEJ5044824.1"/>
    </source>
</evidence>
<protein>
    <recommendedName>
        <fullName evidence="6">Flagellar secretion chaperone FliS</fullName>
    </recommendedName>
</protein>
<dbReference type="Pfam" id="PF02561">
    <property type="entry name" value="FliS"/>
    <property type="match status" value="1"/>
</dbReference>
<dbReference type="PANTHER" id="PTHR34773">
    <property type="entry name" value="FLAGELLAR SECRETION CHAPERONE FLIS"/>
    <property type="match status" value="1"/>
</dbReference>
<dbReference type="EMBL" id="JBBGZW010000001">
    <property type="protein sequence ID" value="MEJ5044824.1"/>
    <property type="molecule type" value="Genomic_DNA"/>
</dbReference>
<dbReference type="Proteomes" id="UP001362100">
    <property type="component" value="Unassembled WGS sequence"/>
</dbReference>
<dbReference type="PANTHER" id="PTHR34773:SF1">
    <property type="entry name" value="FLAGELLAR SECRETION CHAPERONE FLIS"/>
    <property type="match status" value="1"/>
</dbReference>
<evidence type="ECO:0000313" key="8">
    <source>
        <dbReference type="Proteomes" id="UP001362100"/>
    </source>
</evidence>
<evidence type="ECO:0000256" key="6">
    <source>
        <dbReference type="PIRNR" id="PIRNR039090"/>
    </source>
</evidence>
<comment type="subcellular location">
    <subcellularLocation>
        <location evidence="1 6">Cytoplasm</location>
        <location evidence="1 6">Cytosol</location>
    </subcellularLocation>
</comment>
<keyword evidence="8" id="KW-1185">Reference proteome</keyword>
<dbReference type="InterPro" id="IPR036584">
    <property type="entry name" value="FliS_sf"/>
</dbReference>